<dbReference type="Gene3D" id="3.40.630.30">
    <property type="match status" value="1"/>
</dbReference>
<reference evidence="2 3" key="2">
    <citation type="journal article" date="2016" name="Genome Announc.">
        <title>Genome Sequence of a Gram-Positive Diazotroph, Paenibacillus durus Type Strain ATCC 35681.</title>
        <authorList>
            <person name="Halim M.A."/>
            <person name="Rahman A.Y."/>
            <person name="Sim K.S."/>
            <person name="Yam H.C."/>
            <person name="Rahim A.A."/>
            <person name="Ghazali A.H."/>
            <person name="Najimudin N."/>
        </authorList>
    </citation>
    <scope>NUCLEOTIDE SEQUENCE [LARGE SCALE GENOMIC DNA]</scope>
    <source>
        <strain evidence="2 3">ATCC 35681</strain>
    </source>
</reference>
<dbReference type="InterPro" id="IPR016181">
    <property type="entry name" value="Acyl_CoA_acyltransferase"/>
</dbReference>
<dbReference type="Proteomes" id="UP000034189">
    <property type="component" value="Chromosome"/>
</dbReference>
<dbReference type="GO" id="GO:0008999">
    <property type="term" value="F:protein-N-terminal-alanine acetyltransferase activity"/>
    <property type="evidence" value="ECO:0007669"/>
    <property type="project" value="TreeGrafter"/>
</dbReference>
<dbReference type="Pfam" id="PF13302">
    <property type="entry name" value="Acetyltransf_3"/>
    <property type="match status" value="1"/>
</dbReference>
<accession>A0A0F7FEN4</accession>
<evidence type="ECO:0000313" key="2">
    <source>
        <dbReference type="EMBL" id="AKG37379.1"/>
    </source>
</evidence>
<dbReference type="OrthoDB" id="9785602at2"/>
<evidence type="ECO:0000259" key="1">
    <source>
        <dbReference type="PROSITE" id="PS51186"/>
    </source>
</evidence>
<dbReference type="PATRIC" id="fig|1333534.5.peg.5517"/>
<organism evidence="2 3">
    <name type="scientific">Paenibacillus durus ATCC 35681</name>
    <dbReference type="NCBI Taxonomy" id="1333534"/>
    <lineage>
        <taxon>Bacteria</taxon>
        <taxon>Bacillati</taxon>
        <taxon>Bacillota</taxon>
        <taxon>Bacilli</taxon>
        <taxon>Bacillales</taxon>
        <taxon>Paenibacillaceae</taxon>
        <taxon>Paenibacillus</taxon>
    </lineage>
</organism>
<protein>
    <recommendedName>
        <fullName evidence="1">N-acetyltransferase domain-containing protein</fullName>
    </recommendedName>
</protein>
<dbReference type="PANTHER" id="PTHR43792">
    <property type="entry name" value="GNAT FAMILY, PUTATIVE (AFU_ORTHOLOGUE AFUA_3G00765)-RELATED-RELATED"/>
    <property type="match status" value="1"/>
</dbReference>
<evidence type="ECO:0000313" key="3">
    <source>
        <dbReference type="Proteomes" id="UP000034189"/>
    </source>
</evidence>
<dbReference type="InterPro" id="IPR000182">
    <property type="entry name" value="GNAT_dom"/>
</dbReference>
<proteinExistence type="predicted"/>
<dbReference type="GO" id="GO:0005737">
    <property type="term" value="C:cytoplasm"/>
    <property type="evidence" value="ECO:0007669"/>
    <property type="project" value="TreeGrafter"/>
</dbReference>
<gene>
    <name evidence="2" type="ORF">VK70_25240</name>
</gene>
<dbReference type="PANTHER" id="PTHR43792:SF9">
    <property type="entry name" value="RIBOSOMAL-PROTEIN-ALANINE ACETYLTRANSFERASE"/>
    <property type="match status" value="1"/>
</dbReference>
<feature type="domain" description="N-acetyltransferase" evidence="1">
    <location>
        <begin position="28"/>
        <end position="182"/>
    </location>
</feature>
<reference evidence="2 3" key="1">
    <citation type="submission" date="2015-03" db="EMBL/GenBank/DDBJ databases">
        <authorList>
            <person name="Abdul Halim M."/>
        </authorList>
    </citation>
    <scope>NUCLEOTIDE SEQUENCE [LARGE SCALE GENOMIC DNA]</scope>
    <source>
        <strain evidence="2 3">ATCC 35681</strain>
    </source>
</reference>
<dbReference type="RefSeq" id="WP_025700599.1">
    <property type="nucleotide sequence ID" value="NZ_ASQQ01000791.1"/>
</dbReference>
<dbReference type="SUPFAM" id="SSF55729">
    <property type="entry name" value="Acyl-CoA N-acyltransferases (Nat)"/>
    <property type="match status" value="1"/>
</dbReference>
<dbReference type="PROSITE" id="PS51186">
    <property type="entry name" value="GNAT"/>
    <property type="match status" value="1"/>
</dbReference>
<name>A0A0F7FEN4_PAEDU</name>
<dbReference type="AlphaFoldDB" id="A0A0F7FEN4"/>
<sequence>MEEHSGTAPELSGRRLKLRALRREDSGALLRCWSHPEAASWLGVEPLASEAEAEELIRLLLEMEHEEESLRWSIELPGGEVIGSCGYNSWQLTGAFRGEVGFELSPAFWGRGYMREALALALRYGFEEMELNRVEAQCHPANLRSSRLLSSLGFSREGTLREYRHTPSGFQDVDLYALLRRDWRDLITLEREKDNRT</sequence>
<dbReference type="InterPro" id="IPR051531">
    <property type="entry name" value="N-acetyltransferase"/>
</dbReference>
<dbReference type="HOGENOM" id="CLU_013985_3_6_9"/>
<dbReference type="EMBL" id="CP011114">
    <property type="protein sequence ID" value="AKG37379.1"/>
    <property type="molecule type" value="Genomic_DNA"/>
</dbReference>